<comment type="caution">
    <text evidence="5">The sequence shown here is derived from an EMBL/GenBank/DDBJ whole genome shotgun (WGS) entry which is preliminary data.</text>
</comment>
<accession>A0A563E6E2</accession>
<proteinExistence type="predicted"/>
<dbReference type="SUPFAM" id="SSF46894">
    <property type="entry name" value="C-terminal effector domain of the bipartite response regulators"/>
    <property type="match status" value="1"/>
</dbReference>
<dbReference type="Gene3D" id="1.10.10.10">
    <property type="entry name" value="Winged helix-like DNA-binding domain superfamily/Winged helix DNA-binding domain"/>
    <property type="match status" value="1"/>
</dbReference>
<dbReference type="EMBL" id="VCQV01000006">
    <property type="protein sequence ID" value="TWP37404.1"/>
    <property type="molecule type" value="Genomic_DNA"/>
</dbReference>
<dbReference type="CDD" id="cd06170">
    <property type="entry name" value="LuxR_C_like"/>
    <property type="match status" value="1"/>
</dbReference>
<dbReference type="InterPro" id="IPR016032">
    <property type="entry name" value="Sig_transdc_resp-reg_C-effctor"/>
</dbReference>
<evidence type="ECO:0000256" key="3">
    <source>
        <dbReference type="SAM" id="MobiDB-lite"/>
    </source>
</evidence>
<reference evidence="5 6" key="2">
    <citation type="submission" date="2019-08" db="EMBL/GenBank/DDBJ databases">
        <title>Jejuicoccus antrihumi gen. nov., sp. nov., a new member of the family Dermacoccaceae isolated from a cave.</title>
        <authorList>
            <person name="Schumann P."/>
            <person name="Kim I.S."/>
        </authorList>
    </citation>
    <scope>NUCLEOTIDE SEQUENCE [LARGE SCALE GENOMIC DNA]</scope>
    <source>
        <strain evidence="5 6">C5-26</strain>
    </source>
</reference>
<feature type="region of interest" description="Disordered" evidence="3">
    <location>
        <begin position="38"/>
        <end position="66"/>
    </location>
</feature>
<evidence type="ECO:0000259" key="4">
    <source>
        <dbReference type="PROSITE" id="PS50043"/>
    </source>
</evidence>
<keyword evidence="6" id="KW-1185">Reference proteome</keyword>
<dbReference type="PANTHER" id="PTHR16305">
    <property type="entry name" value="TESTICULAR SOLUBLE ADENYLYL CYCLASE"/>
    <property type="match status" value="1"/>
</dbReference>
<dbReference type="Gene3D" id="1.25.40.10">
    <property type="entry name" value="Tetratricopeptide repeat domain"/>
    <property type="match status" value="1"/>
</dbReference>
<keyword evidence="2" id="KW-0067">ATP-binding</keyword>
<dbReference type="AlphaFoldDB" id="A0A563E6E2"/>
<gene>
    <name evidence="5" type="ORF">FGL98_06560</name>
</gene>
<dbReference type="GO" id="GO:0003677">
    <property type="term" value="F:DNA binding"/>
    <property type="evidence" value="ECO:0007669"/>
    <property type="project" value="InterPro"/>
</dbReference>
<dbReference type="InterPro" id="IPR011990">
    <property type="entry name" value="TPR-like_helical_dom_sf"/>
</dbReference>
<dbReference type="PROSITE" id="PS00622">
    <property type="entry name" value="HTH_LUXR_1"/>
    <property type="match status" value="1"/>
</dbReference>
<organism evidence="5 6">
    <name type="scientific">Leekyejoonella antrihumi</name>
    <dbReference type="NCBI Taxonomy" id="1660198"/>
    <lineage>
        <taxon>Bacteria</taxon>
        <taxon>Bacillati</taxon>
        <taxon>Actinomycetota</taxon>
        <taxon>Actinomycetes</taxon>
        <taxon>Micrococcales</taxon>
        <taxon>Dermacoccaceae</taxon>
        <taxon>Leekyejoonella</taxon>
    </lineage>
</organism>
<reference evidence="5 6" key="1">
    <citation type="submission" date="2019-05" db="EMBL/GenBank/DDBJ databases">
        <authorList>
            <person name="Lee S.D."/>
        </authorList>
    </citation>
    <scope>NUCLEOTIDE SEQUENCE [LARGE SCALE GENOMIC DNA]</scope>
    <source>
        <strain evidence="5 6">C5-26</strain>
    </source>
</reference>
<dbReference type="GO" id="GO:0006355">
    <property type="term" value="P:regulation of DNA-templated transcription"/>
    <property type="evidence" value="ECO:0007669"/>
    <property type="project" value="InterPro"/>
</dbReference>
<dbReference type="InterPro" id="IPR036388">
    <property type="entry name" value="WH-like_DNA-bd_sf"/>
</dbReference>
<dbReference type="InterPro" id="IPR027417">
    <property type="entry name" value="P-loop_NTPase"/>
</dbReference>
<protein>
    <submittedName>
        <fullName evidence="5">Transcriptional regulator</fullName>
    </submittedName>
</protein>
<dbReference type="Proteomes" id="UP000320244">
    <property type="component" value="Unassembled WGS sequence"/>
</dbReference>
<dbReference type="SMART" id="SM00421">
    <property type="entry name" value="HTH_LUXR"/>
    <property type="match status" value="1"/>
</dbReference>
<name>A0A563E6E2_9MICO</name>
<evidence type="ECO:0000256" key="1">
    <source>
        <dbReference type="ARBA" id="ARBA00022741"/>
    </source>
</evidence>
<dbReference type="OrthoDB" id="3197423at2"/>
<feature type="domain" description="HTH luxR-type" evidence="4">
    <location>
        <begin position="1033"/>
        <end position="1099"/>
    </location>
</feature>
<dbReference type="InterPro" id="IPR041664">
    <property type="entry name" value="AAA_16"/>
</dbReference>
<keyword evidence="1" id="KW-0547">Nucleotide-binding</keyword>
<evidence type="ECO:0000313" key="5">
    <source>
        <dbReference type="EMBL" id="TWP37404.1"/>
    </source>
</evidence>
<sequence>MAVLVLAALIRVSAGPFRRRGSGVAHAGGAGIGGERVADQHREDEHGDRDQHAHSHPCPSSRVRDSELHHCSSSIEVRSLSAYRAMSSSLQPTRASGYGVDPLTYPLKLGGAVVRARVGQRLGLLGPHAQYSCSGRALNIVDGMPRCGPTMPHGGDWTKWPGVSDSGPLFERDREVEVLEGLVRSALGGDAVLALVEGPAGIGKSRLLAEARERARAAGFRVLAARGSDLEQELPYGVVRQLFESLLLEPERRERWLRGSAGGAARVFAPPQDEDHAVGPGSFGMLHALFWLTVNAAADGPLCLVIDDLRWCDRASLRFIAYLEHRLEGLGVLVVAATRMEEAGSESQLVFDIIEDPAAVLIRPLPLSEGGAAQMVRDRLAEDAERRFCAACHHATGGNPLLLRELVKTLQAENIRPDAAHADAIRKVGPRAVSRTVLLRLSRLPSDAVTIARAVAVLGDGASLPATAALAGLDEGKVAEATHTLVAAEILRAEAPLGFVHAIVGDAVYLELSLSERELLHQHAAKELATLGAAPEVVAGQLLLVPSRGDPWVAMVMRDAGLLAMRRGDADSAVSYLRRALEEGVADEDRLRLLWELGAAEARVDSEASAERLREVQGRLDDPLQRALVADVLARSLLWTGPAHEAVTVAQHAIVELKETHPDQRRALEAIELYAVFFGGARVAHWETRLARVRADGVPEHLGAKMLAAVAAWDWALNGGSARECSAFAQSVLADGALIARDPGFGAAVAGAALALADHDEALRVWEEAISASRRLGSAPYVCSVNLWRGWTWLRRGELAEAEASLREANEQLRRGFGNNGPSLAYGAAFLARTLIERGDLSGARRALAGRGRPNPQSDGDWLVNRAGIELLLAEGRWEEALAAGERHSPPPRGGDNPAWAPWRSLAARALDGLGRHDDALALLIIELDAARRWGAPGALAHTLRLLGTLRQNDDHELLREAVAVTEASPARLEHAKALTALGSAMRRSNQRSDSRDPLGRGLELALRCGATALAETARTELYAAGGRPRREALSGPASLTPSERRIANLAAQGQTTRDIAQSLYVTPRTVEGHLTNIYRKLGVSTRTALPGALAGQVSA</sequence>
<dbReference type="SUPFAM" id="SSF48452">
    <property type="entry name" value="TPR-like"/>
    <property type="match status" value="2"/>
</dbReference>
<dbReference type="SUPFAM" id="SSF52540">
    <property type="entry name" value="P-loop containing nucleoside triphosphate hydrolases"/>
    <property type="match status" value="1"/>
</dbReference>
<dbReference type="InterPro" id="IPR000792">
    <property type="entry name" value="Tscrpt_reg_LuxR_C"/>
</dbReference>
<dbReference type="Pfam" id="PF13191">
    <property type="entry name" value="AAA_16"/>
    <property type="match status" value="1"/>
</dbReference>
<dbReference type="GO" id="GO:0004016">
    <property type="term" value="F:adenylate cyclase activity"/>
    <property type="evidence" value="ECO:0007669"/>
    <property type="project" value="TreeGrafter"/>
</dbReference>
<dbReference type="PRINTS" id="PR00038">
    <property type="entry name" value="HTHLUXR"/>
</dbReference>
<dbReference type="PROSITE" id="PS50043">
    <property type="entry name" value="HTH_LUXR_2"/>
    <property type="match status" value="1"/>
</dbReference>
<feature type="compositionally biased region" description="Basic and acidic residues" evidence="3">
    <location>
        <begin position="38"/>
        <end position="53"/>
    </location>
</feature>
<dbReference type="Pfam" id="PF00196">
    <property type="entry name" value="GerE"/>
    <property type="match status" value="1"/>
</dbReference>
<dbReference type="GO" id="GO:0005524">
    <property type="term" value="F:ATP binding"/>
    <property type="evidence" value="ECO:0007669"/>
    <property type="project" value="UniProtKB-KW"/>
</dbReference>
<evidence type="ECO:0000256" key="2">
    <source>
        <dbReference type="ARBA" id="ARBA00022840"/>
    </source>
</evidence>
<evidence type="ECO:0000313" key="6">
    <source>
        <dbReference type="Proteomes" id="UP000320244"/>
    </source>
</evidence>
<dbReference type="PANTHER" id="PTHR16305:SF35">
    <property type="entry name" value="TRANSCRIPTIONAL ACTIVATOR DOMAIN"/>
    <property type="match status" value="1"/>
</dbReference>
<dbReference type="GO" id="GO:0005737">
    <property type="term" value="C:cytoplasm"/>
    <property type="evidence" value="ECO:0007669"/>
    <property type="project" value="TreeGrafter"/>
</dbReference>